<protein>
    <recommendedName>
        <fullName evidence="2">Rab-GAP TBC domain-containing protein</fullName>
    </recommendedName>
</protein>
<dbReference type="InterPro" id="IPR035969">
    <property type="entry name" value="Rab-GAP_TBC_sf"/>
</dbReference>
<gene>
    <name evidence="3" type="ORF">ECRASSUSDP1_LOCUS11902</name>
</gene>
<feature type="compositionally biased region" description="Basic residues" evidence="1">
    <location>
        <begin position="330"/>
        <end position="346"/>
    </location>
</feature>
<dbReference type="InterPro" id="IPR000195">
    <property type="entry name" value="Rab-GAP-TBC_dom"/>
</dbReference>
<sequence>MHRTGTFPKFSTLSQSPYKTGISNLHSPFQKLPIRNTETHSSSINQYDGGICGVTPKKFYTCNTESSDEDVLLALKTKKTKNCGTPSRSIDISKEKNPFTIGYLKKKFSNTGRFGSRNSPSKGSIFKVSNALKKISHTKNYSKCEKNPRKKYLSGYLTKKEIKKRKKCKGSETEVSESFYSSLKSKKAYEFGDSPNKGSPGRNQTTTNNSSFILLKEIVPLNEACNLSVLKYIKKSRADRESCRNKQKADKFRVKTLTETYEVYSKRDPKRIFRRRSPKFSRAKIDLSGKKVSTFATHYYRDGKIKQSPKVDKKAYLSPKVASKSANVSIKKKRKTSKNIPHHTRKSSNDRVFKWNYQNNLNLRTVNQKILRKVEDSKGTRSTQYDSHEDSRGENAQYKCECGNVNTYHCEAAQKWTEYADQNYSKSFEYEKDAKIFHDLLKLANTDTIAQESLLQIRNDVSRTMGDEEYFKKSNKGYNNVADVLTAFSLYDKSCGYVQGMNFIAASLAYHCDSVSTFWLFTSLIEDYGLRKNYLKGLEGFYERAESIGELAKKKIPKTYNFLVRSTFLIFYRKRIM</sequence>
<evidence type="ECO:0000259" key="2">
    <source>
        <dbReference type="PROSITE" id="PS50086"/>
    </source>
</evidence>
<feature type="domain" description="Rab-GAP TBC" evidence="2">
    <location>
        <begin position="427"/>
        <end position="577"/>
    </location>
</feature>
<evidence type="ECO:0000256" key="1">
    <source>
        <dbReference type="SAM" id="MobiDB-lite"/>
    </source>
</evidence>
<dbReference type="SUPFAM" id="SSF47923">
    <property type="entry name" value="Ypt/Rab-GAP domain of gyp1p"/>
    <property type="match status" value="1"/>
</dbReference>
<evidence type="ECO:0000313" key="4">
    <source>
        <dbReference type="Proteomes" id="UP001295684"/>
    </source>
</evidence>
<accession>A0AAD1XG53</accession>
<dbReference type="PROSITE" id="PS50086">
    <property type="entry name" value="TBC_RABGAP"/>
    <property type="match status" value="1"/>
</dbReference>
<comment type="caution">
    <text evidence="3">The sequence shown here is derived from an EMBL/GenBank/DDBJ whole genome shotgun (WGS) entry which is preliminary data.</text>
</comment>
<dbReference type="InterPro" id="IPR050302">
    <property type="entry name" value="Rab_GAP_TBC_domain"/>
</dbReference>
<dbReference type="GO" id="GO:0031267">
    <property type="term" value="F:small GTPase binding"/>
    <property type="evidence" value="ECO:0007669"/>
    <property type="project" value="TreeGrafter"/>
</dbReference>
<dbReference type="PANTHER" id="PTHR47219:SF9">
    <property type="entry name" value="GTPASE ACTIVATING PROTEIN AND CENTROSOME-ASSOCIATED, ISOFORM B"/>
    <property type="match status" value="1"/>
</dbReference>
<proteinExistence type="predicted"/>
<feature type="region of interest" description="Disordered" evidence="1">
    <location>
        <begin position="322"/>
        <end position="349"/>
    </location>
</feature>
<dbReference type="Pfam" id="PF00566">
    <property type="entry name" value="RabGAP-TBC"/>
    <property type="match status" value="1"/>
</dbReference>
<keyword evidence="4" id="KW-1185">Reference proteome</keyword>
<name>A0AAD1XG53_EUPCR</name>
<organism evidence="3 4">
    <name type="scientific">Euplotes crassus</name>
    <dbReference type="NCBI Taxonomy" id="5936"/>
    <lineage>
        <taxon>Eukaryota</taxon>
        <taxon>Sar</taxon>
        <taxon>Alveolata</taxon>
        <taxon>Ciliophora</taxon>
        <taxon>Intramacronucleata</taxon>
        <taxon>Spirotrichea</taxon>
        <taxon>Hypotrichia</taxon>
        <taxon>Euplotida</taxon>
        <taxon>Euplotidae</taxon>
        <taxon>Moneuplotes</taxon>
    </lineage>
</organism>
<dbReference type="AlphaFoldDB" id="A0AAD1XG53"/>
<feature type="region of interest" description="Disordered" evidence="1">
    <location>
        <begin position="374"/>
        <end position="393"/>
    </location>
</feature>
<dbReference type="PANTHER" id="PTHR47219">
    <property type="entry name" value="RAB GTPASE-ACTIVATING PROTEIN 1-LIKE"/>
    <property type="match status" value="1"/>
</dbReference>
<dbReference type="Gene3D" id="1.10.8.270">
    <property type="entry name" value="putative rabgap domain of human tbc1 domain family member 14 like domains"/>
    <property type="match status" value="1"/>
</dbReference>
<dbReference type="SMART" id="SM00164">
    <property type="entry name" value="TBC"/>
    <property type="match status" value="1"/>
</dbReference>
<reference evidence="3" key="1">
    <citation type="submission" date="2023-07" db="EMBL/GenBank/DDBJ databases">
        <authorList>
            <consortium name="AG Swart"/>
            <person name="Singh M."/>
            <person name="Singh A."/>
            <person name="Seah K."/>
            <person name="Emmerich C."/>
        </authorList>
    </citation>
    <scope>NUCLEOTIDE SEQUENCE</scope>
    <source>
        <strain evidence="3">DP1</strain>
    </source>
</reference>
<dbReference type="Proteomes" id="UP001295684">
    <property type="component" value="Unassembled WGS sequence"/>
</dbReference>
<dbReference type="EMBL" id="CAMPGE010011775">
    <property type="protein sequence ID" value="CAI2370586.1"/>
    <property type="molecule type" value="Genomic_DNA"/>
</dbReference>
<dbReference type="GO" id="GO:0005096">
    <property type="term" value="F:GTPase activator activity"/>
    <property type="evidence" value="ECO:0007669"/>
    <property type="project" value="TreeGrafter"/>
</dbReference>
<evidence type="ECO:0000313" key="3">
    <source>
        <dbReference type="EMBL" id="CAI2370586.1"/>
    </source>
</evidence>